<sequence length="1067" mass="114288">AQVYPGALKCISGVSQVYLRCIFGVSQEPPGAHRYISGISQVYLRCISGVSQVYLRCIPGVSQVYPRCIPGVSQVYLRCISGVSQVYPRCISGISQVYLRCISGVSRVYPGCIPGVSQVYLRCIPGVFQVYLRCISGVSQVYPRCISGVSQVYPRCISGVSRVYLRSPQVSAGFPAGAGAGAAVHPAEPGAVAALHRPAAELAGPRAARERPARARGVRGGAGGGRDGFPLGQTLGILRGVGAGARRPAGGHGHLRPPAVHAHAALQPPLGEVGTPGIPWGNTGKTPGIPWGNTGNSVGKQWGNTGNSLGKHWEFPGETPGIPWGNTGKTPGIPWGNTGNSLGKHREFPGETLGKTPGIPWENTGNSLGKQRGKHRENTGNSLGKEQGRSGEDLDGNSPIPGVNSPILGENSPILIGNSLVLGVNSLIPGLNSPVLIGSSPIPIGNSPFLGANSLFLGANSPFLGVNSPFLGANSPFLGASSPFLGANSPIPGANSPIPVGNSRRFKEHVLQHPPGAILSPEELLWLRSKLGPGPEPAEPPQGPGQEEEPPGAPPEPQEDLDQEKIRELVISMRQQIYAQNEAEVSKRWNFEDGIKRPYFHVKPLERAQLRNWREYLDFEVAAGSHERSIVLFEGCLIACALYEEFWVKYTRYLESRTVPGARSVFQRACGFHLPRKPNIHLLWAAFEEKQGNVDEARRILRSFEAAVPGLAMVRLRRVSLERVTPITPITPFSPIFTHFPPILPHFSGNVDEARRILRSFEAAVPGLAMVRLRRVSLERRHGRVAEAEALLLEAMRANEGLPLGSFYAVKLARQVCKVQKNLGRARKVLVEALEKDPENARLHANLLEMEFGADVGQNEGNTMSCFEQRPAQPPARRGQAALLSSAASSSSRTSAPASTACSRTEQPGGTPKRVWGLPPERCPLPSLLKAYDEHQKILKAHAARKRAPENGSEEPDDKRLRPDDPSGPLGPHNVSGGGDPNPSYSYWYQVGHFGAFWGGALGVSRADPPPLFPPISSRATAPTATRAPGATATTTGRAEEGARPPPPPTLYRLWDPSPKIWGGGAL</sequence>
<dbReference type="InterPro" id="IPR059164">
    <property type="entry name" value="HAT_PRP39_C"/>
</dbReference>
<dbReference type="SUPFAM" id="SSF48452">
    <property type="entry name" value="TPR-like"/>
    <property type="match status" value="2"/>
</dbReference>
<feature type="region of interest" description="Disordered" evidence="6">
    <location>
        <begin position="529"/>
        <end position="561"/>
    </location>
</feature>
<feature type="compositionally biased region" description="Pro residues" evidence="6">
    <location>
        <begin position="534"/>
        <end position="543"/>
    </location>
</feature>
<dbReference type="GO" id="GO:0071004">
    <property type="term" value="C:U2-type prespliceosome"/>
    <property type="evidence" value="ECO:0007669"/>
    <property type="project" value="TreeGrafter"/>
</dbReference>
<evidence type="ECO:0000256" key="6">
    <source>
        <dbReference type="SAM" id="MobiDB-lite"/>
    </source>
</evidence>
<feature type="region of interest" description="Disordered" evidence="6">
    <location>
        <begin position="861"/>
        <end position="920"/>
    </location>
</feature>
<feature type="region of interest" description="Disordered" evidence="6">
    <location>
        <begin position="327"/>
        <end position="405"/>
    </location>
</feature>
<dbReference type="InterPro" id="IPR011049">
    <property type="entry name" value="Serralysin-like_metalloprot_C"/>
</dbReference>
<dbReference type="GO" id="GO:0000395">
    <property type="term" value="P:mRNA 5'-splice site recognition"/>
    <property type="evidence" value="ECO:0007669"/>
    <property type="project" value="TreeGrafter"/>
</dbReference>
<reference evidence="7" key="1">
    <citation type="submission" date="2025-08" db="UniProtKB">
        <authorList>
            <consortium name="Ensembl"/>
        </authorList>
    </citation>
    <scope>IDENTIFICATION</scope>
</reference>
<comment type="subcellular location">
    <subcellularLocation>
        <location evidence="1">Nucleus</location>
    </subcellularLocation>
</comment>
<feature type="compositionally biased region" description="Low complexity" evidence="6">
    <location>
        <begin position="1019"/>
        <end position="1037"/>
    </location>
</feature>
<evidence type="ECO:0000256" key="2">
    <source>
        <dbReference type="ARBA" id="ARBA00022664"/>
    </source>
</evidence>
<evidence type="ECO:0000256" key="5">
    <source>
        <dbReference type="ARBA" id="ARBA00023242"/>
    </source>
</evidence>
<keyword evidence="2" id="KW-0507">mRNA processing</keyword>
<keyword evidence="8" id="KW-1185">Reference proteome</keyword>
<dbReference type="Ensembl" id="ENSCPVT00000008729.2">
    <property type="protein sequence ID" value="ENSCPVP00000008401.2"/>
    <property type="gene ID" value="ENSCPVG00000006135.2"/>
</dbReference>
<keyword evidence="5" id="KW-0539">Nucleus</keyword>
<feature type="region of interest" description="Disordered" evidence="6">
    <location>
        <begin position="202"/>
        <end position="226"/>
    </location>
</feature>
<dbReference type="Pfam" id="PF23241">
    <property type="entry name" value="HAT_PRP39_C"/>
    <property type="match status" value="1"/>
</dbReference>
<organism evidence="7 8">
    <name type="scientific">Geospiza parvula</name>
    <name type="common">Small tree-finch</name>
    <name type="synonym">Camarhynchus parvulus</name>
    <dbReference type="NCBI Taxonomy" id="87175"/>
    <lineage>
        <taxon>Eukaryota</taxon>
        <taxon>Metazoa</taxon>
        <taxon>Chordata</taxon>
        <taxon>Craniata</taxon>
        <taxon>Vertebrata</taxon>
        <taxon>Euteleostomi</taxon>
        <taxon>Archelosauria</taxon>
        <taxon>Archosauria</taxon>
        <taxon>Dinosauria</taxon>
        <taxon>Saurischia</taxon>
        <taxon>Theropoda</taxon>
        <taxon>Coelurosauria</taxon>
        <taxon>Aves</taxon>
        <taxon>Neognathae</taxon>
        <taxon>Neoaves</taxon>
        <taxon>Telluraves</taxon>
        <taxon>Australaves</taxon>
        <taxon>Passeriformes</taxon>
        <taxon>Thraupidae</taxon>
        <taxon>Camarhynchus</taxon>
    </lineage>
</organism>
<dbReference type="InterPro" id="IPR011990">
    <property type="entry name" value="TPR-like_helical_dom_sf"/>
</dbReference>
<keyword evidence="4" id="KW-0508">mRNA splicing</keyword>
<dbReference type="PANTHER" id="PTHR17204">
    <property type="entry name" value="PRE-MRNA PROCESSING PROTEIN PRP39-RELATED"/>
    <property type="match status" value="1"/>
</dbReference>
<dbReference type="GO" id="GO:0030627">
    <property type="term" value="F:pre-mRNA 5'-splice site binding"/>
    <property type="evidence" value="ECO:0007669"/>
    <property type="project" value="TreeGrafter"/>
</dbReference>
<protein>
    <submittedName>
        <fullName evidence="7">Uncharacterized protein</fullName>
    </submittedName>
</protein>
<reference evidence="7" key="2">
    <citation type="submission" date="2025-09" db="UniProtKB">
        <authorList>
            <consortium name="Ensembl"/>
        </authorList>
    </citation>
    <scope>IDENTIFICATION</scope>
</reference>
<accession>A0A8C3MM08</accession>
<dbReference type="Gene3D" id="1.25.40.10">
    <property type="entry name" value="Tetratricopeptide repeat domain"/>
    <property type="match status" value="2"/>
</dbReference>
<dbReference type="GO" id="GO:0000243">
    <property type="term" value="C:commitment complex"/>
    <property type="evidence" value="ECO:0007669"/>
    <property type="project" value="TreeGrafter"/>
</dbReference>
<evidence type="ECO:0000313" key="8">
    <source>
        <dbReference type="Proteomes" id="UP000694382"/>
    </source>
</evidence>
<evidence type="ECO:0000256" key="3">
    <source>
        <dbReference type="ARBA" id="ARBA00022737"/>
    </source>
</evidence>
<dbReference type="SUPFAM" id="SSF101967">
    <property type="entry name" value="Adhesin YadA, collagen-binding domain"/>
    <property type="match status" value="1"/>
</dbReference>
<dbReference type="GO" id="GO:0005685">
    <property type="term" value="C:U1 snRNP"/>
    <property type="evidence" value="ECO:0007669"/>
    <property type="project" value="TreeGrafter"/>
</dbReference>
<evidence type="ECO:0000313" key="7">
    <source>
        <dbReference type="Ensembl" id="ENSCPVP00000008401.2"/>
    </source>
</evidence>
<name>A0A8C3MM08_GEOPR</name>
<keyword evidence="3" id="KW-0677">Repeat</keyword>
<evidence type="ECO:0000256" key="4">
    <source>
        <dbReference type="ARBA" id="ARBA00023187"/>
    </source>
</evidence>
<dbReference type="Proteomes" id="UP000694382">
    <property type="component" value="Unassembled WGS sequence"/>
</dbReference>
<proteinExistence type="predicted"/>
<evidence type="ECO:0000256" key="1">
    <source>
        <dbReference type="ARBA" id="ARBA00004123"/>
    </source>
</evidence>
<accession>A0A8U8BU60</accession>
<feature type="compositionally biased region" description="Low complexity" evidence="6">
    <location>
        <begin position="869"/>
        <end position="904"/>
    </location>
</feature>
<dbReference type="AlphaFoldDB" id="A0A8C3MM08"/>
<dbReference type="SMART" id="SM00386">
    <property type="entry name" value="HAT"/>
    <property type="match status" value="3"/>
</dbReference>
<feature type="region of interest" description="Disordered" evidence="6">
    <location>
        <begin position="1013"/>
        <end position="1067"/>
    </location>
</feature>
<dbReference type="PANTHER" id="PTHR17204:SF24">
    <property type="entry name" value="PRE-MRNA-PROCESSING FACTOR 39-LIKE ISOFORM X1"/>
    <property type="match status" value="1"/>
</dbReference>
<dbReference type="InterPro" id="IPR003107">
    <property type="entry name" value="HAT"/>
</dbReference>
<feature type="region of interest" description="Disordered" evidence="6">
    <location>
        <begin position="941"/>
        <end position="979"/>
    </location>
</feature>